<dbReference type="AlphaFoldDB" id="A0A183BLR9"/>
<reference evidence="1" key="1">
    <citation type="submission" date="2013-12" db="EMBL/GenBank/DDBJ databases">
        <authorList>
            <person name="Aslett M."/>
        </authorList>
    </citation>
    <scope>NUCLEOTIDE SEQUENCE [LARGE SCALE GENOMIC DNA]</scope>
    <source>
        <strain evidence="1">Lindley</strain>
    </source>
</reference>
<evidence type="ECO:0000313" key="2">
    <source>
        <dbReference type="WBParaSite" id="GPLIN_000155400"/>
    </source>
</evidence>
<name>A0A183BLR9_GLOPA</name>
<reference evidence="2" key="3">
    <citation type="submission" date="2016-06" db="UniProtKB">
        <authorList>
            <consortium name="WormBaseParasite"/>
        </authorList>
    </citation>
    <scope>IDENTIFICATION</scope>
</reference>
<proteinExistence type="predicted"/>
<sequence length="91" mass="10133">MRSVGLLRYLVEHIPVDWNSVNGNAIGMAMRTVEPKRFKDALLDQIEDSGSFPSVEDLKSRVGLACGIFDDVRPNFLSGFGRQVTSVYQIT</sequence>
<protein>
    <submittedName>
        <fullName evidence="2">Serine/threonine protein kinase</fullName>
    </submittedName>
</protein>
<accession>A0A183BLR9</accession>
<evidence type="ECO:0000313" key="1">
    <source>
        <dbReference type="Proteomes" id="UP000050741"/>
    </source>
</evidence>
<dbReference type="Proteomes" id="UP000050741">
    <property type="component" value="Unassembled WGS sequence"/>
</dbReference>
<reference evidence="1" key="2">
    <citation type="submission" date="2014-05" db="EMBL/GenBank/DDBJ databases">
        <title>The genome and life-stage specific transcriptomes of Globodera pallida elucidate key aspects of plant parasitism by a cyst nematode.</title>
        <authorList>
            <person name="Cotton J.A."/>
            <person name="Lilley C.J."/>
            <person name="Jones L.M."/>
            <person name="Kikuchi T."/>
            <person name="Reid A.J."/>
            <person name="Thorpe P."/>
            <person name="Tsai I.J."/>
            <person name="Beasley H."/>
            <person name="Blok V."/>
            <person name="Cock P.J.A."/>
            <person name="Van den Akker S.E."/>
            <person name="Holroyd N."/>
            <person name="Hunt M."/>
            <person name="Mantelin S."/>
            <person name="Naghra H."/>
            <person name="Pain A."/>
            <person name="Palomares-Rius J.E."/>
            <person name="Zarowiecki M."/>
            <person name="Berriman M."/>
            <person name="Jones J.T."/>
            <person name="Urwin P.E."/>
        </authorList>
    </citation>
    <scope>NUCLEOTIDE SEQUENCE [LARGE SCALE GENOMIC DNA]</scope>
    <source>
        <strain evidence="1">Lindley</strain>
    </source>
</reference>
<keyword evidence="1" id="KW-1185">Reference proteome</keyword>
<organism evidence="1 2">
    <name type="scientific">Globodera pallida</name>
    <name type="common">Potato cyst nematode worm</name>
    <name type="synonym">Heterodera pallida</name>
    <dbReference type="NCBI Taxonomy" id="36090"/>
    <lineage>
        <taxon>Eukaryota</taxon>
        <taxon>Metazoa</taxon>
        <taxon>Ecdysozoa</taxon>
        <taxon>Nematoda</taxon>
        <taxon>Chromadorea</taxon>
        <taxon>Rhabditida</taxon>
        <taxon>Tylenchina</taxon>
        <taxon>Tylenchomorpha</taxon>
        <taxon>Tylenchoidea</taxon>
        <taxon>Heteroderidae</taxon>
        <taxon>Heteroderinae</taxon>
        <taxon>Globodera</taxon>
    </lineage>
</organism>
<dbReference type="WBParaSite" id="GPLIN_000155400">
    <property type="protein sequence ID" value="GPLIN_000155400"/>
    <property type="gene ID" value="GPLIN_000155400"/>
</dbReference>